<organism evidence="3 4">
    <name type="scientific">Arsenicicoccus piscis</name>
    <dbReference type="NCBI Taxonomy" id="673954"/>
    <lineage>
        <taxon>Bacteria</taxon>
        <taxon>Bacillati</taxon>
        <taxon>Actinomycetota</taxon>
        <taxon>Actinomycetes</taxon>
        <taxon>Micrococcales</taxon>
        <taxon>Intrasporangiaceae</taxon>
        <taxon>Arsenicicoccus</taxon>
    </lineage>
</organism>
<gene>
    <name evidence="3" type="ORF">GCM10025862_24950</name>
</gene>
<feature type="transmembrane region" description="Helical" evidence="2">
    <location>
        <begin position="90"/>
        <end position="109"/>
    </location>
</feature>
<feature type="region of interest" description="Disordered" evidence="1">
    <location>
        <begin position="1"/>
        <end position="53"/>
    </location>
</feature>
<dbReference type="Proteomes" id="UP001157109">
    <property type="component" value="Unassembled WGS sequence"/>
</dbReference>
<evidence type="ECO:0008006" key="5">
    <source>
        <dbReference type="Google" id="ProtNLM"/>
    </source>
</evidence>
<sequence>MSTSSSQPTNPSSSQPTNPSGYQAPYPSGYQPGEQSPYRAGEQPVYDHRDAPPGPNVPALVIGSLAVLVAVAVALAQWGWYTVDLEASGPWIIVGAGVVLLAAGIFSLVRGGNQR</sequence>
<keyword evidence="2" id="KW-0472">Membrane</keyword>
<reference evidence="4" key="1">
    <citation type="journal article" date="2019" name="Int. J. Syst. Evol. Microbiol.">
        <title>The Global Catalogue of Microorganisms (GCM) 10K type strain sequencing project: providing services to taxonomists for standard genome sequencing and annotation.</title>
        <authorList>
            <consortium name="The Broad Institute Genomics Platform"/>
            <consortium name="The Broad Institute Genome Sequencing Center for Infectious Disease"/>
            <person name="Wu L."/>
            <person name="Ma J."/>
        </authorList>
    </citation>
    <scope>NUCLEOTIDE SEQUENCE [LARGE SCALE GENOMIC DNA]</scope>
    <source>
        <strain evidence="4">NBRC 105830</strain>
    </source>
</reference>
<proteinExistence type="predicted"/>
<dbReference type="EMBL" id="BSUJ01000001">
    <property type="protein sequence ID" value="GMA20474.1"/>
    <property type="molecule type" value="Genomic_DNA"/>
</dbReference>
<comment type="caution">
    <text evidence="3">The sequence shown here is derived from an EMBL/GenBank/DDBJ whole genome shotgun (WGS) entry which is preliminary data.</text>
</comment>
<keyword evidence="4" id="KW-1185">Reference proteome</keyword>
<protein>
    <recommendedName>
        <fullName evidence="5">LPXTG cell wall anchor domain-containing protein</fullName>
    </recommendedName>
</protein>
<evidence type="ECO:0000256" key="1">
    <source>
        <dbReference type="SAM" id="MobiDB-lite"/>
    </source>
</evidence>
<evidence type="ECO:0000313" key="3">
    <source>
        <dbReference type="EMBL" id="GMA20474.1"/>
    </source>
</evidence>
<keyword evidence="2" id="KW-0812">Transmembrane</keyword>
<feature type="compositionally biased region" description="Low complexity" evidence="1">
    <location>
        <begin position="1"/>
        <end position="20"/>
    </location>
</feature>
<feature type="transmembrane region" description="Helical" evidence="2">
    <location>
        <begin position="57"/>
        <end position="78"/>
    </location>
</feature>
<evidence type="ECO:0000313" key="4">
    <source>
        <dbReference type="Proteomes" id="UP001157109"/>
    </source>
</evidence>
<dbReference type="RefSeq" id="WP_241444195.1">
    <property type="nucleotide sequence ID" value="NZ_BSUJ01000001.1"/>
</dbReference>
<keyword evidence="2" id="KW-1133">Transmembrane helix</keyword>
<evidence type="ECO:0000256" key="2">
    <source>
        <dbReference type="SAM" id="Phobius"/>
    </source>
</evidence>
<name>A0ABQ6HRY5_9MICO</name>
<accession>A0ABQ6HRY5</accession>